<proteinExistence type="predicted"/>
<dbReference type="InterPro" id="IPR041698">
    <property type="entry name" value="Methyltransf_25"/>
</dbReference>
<dbReference type="GO" id="GO:0032259">
    <property type="term" value="P:methylation"/>
    <property type="evidence" value="ECO:0007669"/>
    <property type="project" value="UniProtKB-KW"/>
</dbReference>
<comment type="caution">
    <text evidence="3">The sequence shown here is derived from an EMBL/GenBank/DDBJ whole genome shotgun (WGS) entry which is preliminary data.</text>
</comment>
<sequence length="252" mass="28562">MPEEQTEQWSTAEEFWAELQDVIFDEDRIRRGEHEASELERLVGLEGPARILDMCCGPGRHAIPLAAGGHRVTGVDSTQRYLETARKRAATAGVDATFVRADARHYRSEAPVDLVLNLWSSFGHFADPADNQAVLRQAHASLRDGGALVLHLRSRETYNARQTAERSWTEHDGTLYLEERHVADNWRRVRGRWIVVDSAGRRDLPYESWLYSGEELTTMLRAAGFQDVSLYGDFRGAPYGQYAKHLVAVARR</sequence>
<evidence type="ECO:0000313" key="4">
    <source>
        <dbReference type="Proteomes" id="UP001596112"/>
    </source>
</evidence>
<dbReference type="EMBL" id="JBHSNZ010000053">
    <property type="protein sequence ID" value="MFC5813135.1"/>
    <property type="molecule type" value="Genomic_DNA"/>
</dbReference>
<keyword evidence="4" id="KW-1185">Reference proteome</keyword>
<dbReference type="GO" id="GO:0008168">
    <property type="term" value="F:methyltransferase activity"/>
    <property type="evidence" value="ECO:0007669"/>
    <property type="project" value="UniProtKB-KW"/>
</dbReference>
<dbReference type="Proteomes" id="UP001596112">
    <property type="component" value="Unassembled WGS sequence"/>
</dbReference>
<dbReference type="PANTHER" id="PTHR43861">
    <property type="entry name" value="TRANS-ACONITATE 2-METHYLTRANSFERASE-RELATED"/>
    <property type="match status" value="1"/>
</dbReference>
<dbReference type="Pfam" id="PF13649">
    <property type="entry name" value="Methyltransf_25"/>
    <property type="match status" value="1"/>
</dbReference>
<accession>A0ABW1BJ67</accession>
<evidence type="ECO:0000256" key="1">
    <source>
        <dbReference type="ARBA" id="ARBA00022679"/>
    </source>
</evidence>
<dbReference type="CDD" id="cd02440">
    <property type="entry name" value="AdoMet_MTases"/>
    <property type="match status" value="1"/>
</dbReference>
<keyword evidence="1" id="KW-0808">Transferase</keyword>
<name>A0ABW1BJ67_9ACTN</name>
<protein>
    <submittedName>
        <fullName evidence="3">Class I SAM-dependent methyltransferase</fullName>
    </submittedName>
</protein>
<organism evidence="3 4">
    <name type="scientific">Streptomyces heilongjiangensis</name>
    <dbReference type="NCBI Taxonomy" id="945052"/>
    <lineage>
        <taxon>Bacteria</taxon>
        <taxon>Bacillati</taxon>
        <taxon>Actinomycetota</taxon>
        <taxon>Actinomycetes</taxon>
        <taxon>Kitasatosporales</taxon>
        <taxon>Streptomycetaceae</taxon>
        <taxon>Streptomyces</taxon>
    </lineage>
</organism>
<reference evidence="4" key="1">
    <citation type="journal article" date="2019" name="Int. J. Syst. Evol. Microbiol.">
        <title>The Global Catalogue of Microorganisms (GCM) 10K type strain sequencing project: providing services to taxonomists for standard genome sequencing and annotation.</title>
        <authorList>
            <consortium name="The Broad Institute Genomics Platform"/>
            <consortium name="The Broad Institute Genome Sequencing Center for Infectious Disease"/>
            <person name="Wu L."/>
            <person name="Ma J."/>
        </authorList>
    </citation>
    <scope>NUCLEOTIDE SEQUENCE [LARGE SCALE GENOMIC DNA]</scope>
    <source>
        <strain evidence="4">JCM 9918</strain>
    </source>
</reference>
<dbReference type="RefSeq" id="WP_272173027.1">
    <property type="nucleotide sequence ID" value="NZ_JAQOSL010000075.1"/>
</dbReference>
<dbReference type="Gene3D" id="2.20.25.110">
    <property type="entry name" value="S-adenosyl-L-methionine-dependent methyltransferases"/>
    <property type="match status" value="1"/>
</dbReference>
<keyword evidence="3" id="KW-0489">Methyltransferase</keyword>
<evidence type="ECO:0000313" key="3">
    <source>
        <dbReference type="EMBL" id="MFC5813135.1"/>
    </source>
</evidence>
<evidence type="ECO:0000259" key="2">
    <source>
        <dbReference type="Pfam" id="PF13649"/>
    </source>
</evidence>
<dbReference type="Gene3D" id="3.40.50.150">
    <property type="entry name" value="Vaccinia Virus protein VP39"/>
    <property type="match status" value="1"/>
</dbReference>
<dbReference type="InterPro" id="IPR029063">
    <property type="entry name" value="SAM-dependent_MTases_sf"/>
</dbReference>
<feature type="domain" description="Methyltransferase" evidence="2">
    <location>
        <begin position="51"/>
        <end position="146"/>
    </location>
</feature>
<gene>
    <name evidence="3" type="ORF">ACFQGO_37485</name>
</gene>
<dbReference type="SUPFAM" id="SSF53335">
    <property type="entry name" value="S-adenosyl-L-methionine-dependent methyltransferases"/>
    <property type="match status" value="1"/>
</dbReference>